<dbReference type="EMBL" id="JAWNFU010000006">
    <property type="protein sequence ID" value="MDY5154080.1"/>
    <property type="molecule type" value="Genomic_DNA"/>
</dbReference>
<evidence type="ECO:0000256" key="7">
    <source>
        <dbReference type="SAM" id="MobiDB-lite"/>
    </source>
</evidence>
<dbReference type="Proteomes" id="UP001273799">
    <property type="component" value="Unassembled WGS sequence"/>
</dbReference>
<evidence type="ECO:0000313" key="9">
    <source>
        <dbReference type="EMBL" id="SDE50747.1"/>
    </source>
</evidence>
<organism evidence="9 10">
    <name type="scientific">Actinobaculum suis</name>
    <dbReference type="NCBI Taxonomy" id="1657"/>
    <lineage>
        <taxon>Bacteria</taxon>
        <taxon>Bacillati</taxon>
        <taxon>Actinomycetota</taxon>
        <taxon>Actinomycetes</taxon>
        <taxon>Actinomycetales</taxon>
        <taxon>Actinomycetaceae</taxon>
        <taxon>Actinobaculum</taxon>
    </lineage>
</organism>
<feature type="region of interest" description="Disordered" evidence="7">
    <location>
        <begin position="1"/>
        <end position="29"/>
    </location>
</feature>
<dbReference type="InterPro" id="IPR058240">
    <property type="entry name" value="rSAM_sf"/>
</dbReference>
<dbReference type="Pfam" id="PF13353">
    <property type="entry name" value="Fer4_12"/>
    <property type="match status" value="1"/>
</dbReference>
<comment type="cofactor">
    <cofactor evidence="1">
        <name>[4Fe-4S] cluster</name>
        <dbReference type="ChEBI" id="CHEBI:49883"/>
    </cofactor>
</comment>
<evidence type="ECO:0000256" key="2">
    <source>
        <dbReference type="ARBA" id="ARBA00022485"/>
    </source>
</evidence>
<dbReference type="GO" id="GO:0004748">
    <property type="term" value="F:ribonucleoside-diphosphate reductase activity, thioredoxin disulfide as acceptor"/>
    <property type="evidence" value="ECO:0007669"/>
    <property type="project" value="TreeGrafter"/>
</dbReference>
<evidence type="ECO:0000313" key="10">
    <source>
        <dbReference type="Proteomes" id="UP000182744"/>
    </source>
</evidence>
<keyword evidence="4" id="KW-0479">Metal-binding</keyword>
<dbReference type="PANTHER" id="PTHR30352">
    <property type="entry name" value="PYRUVATE FORMATE-LYASE-ACTIVATING ENZYME"/>
    <property type="match status" value="1"/>
</dbReference>
<dbReference type="InterPro" id="IPR013785">
    <property type="entry name" value="Aldolase_TIM"/>
</dbReference>
<protein>
    <submittedName>
        <fullName evidence="9">Anaerobic ribonucleoside-triphosphate reductase activating protein</fullName>
    </submittedName>
</protein>
<dbReference type="CDD" id="cd01335">
    <property type="entry name" value="Radical_SAM"/>
    <property type="match status" value="1"/>
</dbReference>
<accession>A0A1G7DGW0</accession>
<dbReference type="SFLD" id="SFLDG01066">
    <property type="entry name" value="organic_radical-activating_enz"/>
    <property type="match status" value="1"/>
</dbReference>
<dbReference type="InterPro" id="IPR034457">
    <property type="entry name" value="Organic_radical-activating"/>
</dbReference>
<dbReference type="SUPFAM" id="SSF102114">
    <property type="entry name" value="Radical SAM enzymes"/>
    <property type="match status" value="1"/>
</dbReference>
<dbReference type="Proteomes" id="UP000182744">
    <property type="component" value="Unassembled WGS sequence"/>
</dbReference>
<dbReference type="GO" id="GO:0046872">
    <property type="term" value="F:metal ion binding"/>
    <property type="evidence" value="ECO:0007669"/>
    <property type="project" value="UniProtKB-KW"/>
</dbReference>
<dbReference type="GO" id="GO:0051539">
    <property type="term" value="F:4 iron, 4 sulfur cluster binding"/>
    <property type="evidence" value="ECO:0007669"/>
    <property type="project" value="UniProtKB-KW"/>
</dbReference>
<sequence length="271" mass="29701">MARHLNLIDDAAGGAPETSGAPRPAGQYSSAAQAFAQGERPGLSVSDSGKQLQSAFEYRADLTAAHQEEVVHPAQAASEHGVRQPRQPGAWDGRRMSQSYVADYKPFVMVDGEGVRCALYVSGCPFKCPSCYNKAAQNFRYGTPYTPELEARILADCAHSYVAGISFVGGEPMLNTPVLLPLAKAFRERFGNTKTIWCWTGYTYEQLMAEGETPDKQELLSLVDVLVDGPFIKNLFVRELTFRGSKNQRIIDVPATREAGSIRLWRGGDYA</sequence>
<keyword evidence="3" id="KW-0949">S-adenosyl-L-methionine</keyword>
<dbReference type="SFLD" id="SFLDG01063">
    <property type="entry name" value="activating_enzymes__group_1"/>
    <property type="match status" value="1"/>
</dbReference>
<proteinExistence type="predicted"/>
<gene>
    <name evidence="8" type="primary">nrdG</name>
    <name evidence="8" type="ORF">R6G71_08530</name>
    <name evidence="9" type="ORF">SAMN05421878_11130</name>
</gene>
<dbReference type="Gene3D" id="3.20.20.70">
    <property type="entry name" value="Aldolase class I"/>
    <property type="match status" value="1"/>
</dbReference>
<keyword evidence="6" id="KW-0411">Iron-sulfur</keyword>
<evidence type="ECO:0000313" key="8">
    <source>
        <dbReference type="EMBL" id="MDY5154080.1"/>
    </source>
</evidence>
<evidence type="ECO:0000256" key="6">
    <source>
        <dbReference type="ARBA" id="ARBA00023014"/>
    </source>
</evidence>
<dbReference type="GO" id="GO:0043365">
    <property type="term" value="F:[formate-C-acetyltransferase]-activating enzyme activity"/>
    <property type="evidence" value="ECO:0007669"/>
    <property type="project" value="InterPro"/>
</dbReference>
<evidence type="ECO:0000256" key="5">
    <source>
        <dbReference type="ARBA" id="ARBA00023004"/>
    </source>
</evidence>
<evidence type="ECO:0000256" key="1">
    <source>
        <dbReference type="ARBA" id="ARBA00001966"/>
    </source>
</evidence>
<keyword evidence="5" id="KW-0408">Iron</keyword>
<dbReference type="NCBIfam" id="TIGR02491">
    <property type="entry name" value="NrdG"/>
    <property type="match status" value="1"/>
</dbReference>
<reference evidence="8" key="3">
    <citation type="submission" date="2023-10" db="EMBL/GenBank/DDBJ databases">
        <title>Whole Genome based description of the genera Actinobaculum and Actinotignum reveals a complex phylogenetic relationship within the species included in the genus Actinotignum.</title>
        <authorList>
            <person name="Jensen C.S."/>
            <person name="Dargis R."/>
            <person name="Kemp M."/>
            <person name="Christensen J.J."/>
        </authorList>
    </citation>
    <scope>NUCLEOTIDE SEQUENCE</scope>
    <source>
        <strain evidence="8">Actinobaculum_suis_CCUG19206T</strain>
    </source>
</reference>
<keyword evidence="10" id="KW-1185">Reference proteome</keyword>
<dbReference type="AlphaFoldDB" id="A0A1G7DGW0"/>
<dbReference type="RefSeq" id="WP_256332571.1">
    <property type="nucleotide sequence ID" value="NZ_FNAU01000011.1"/>
</dbReference>
<evidence type="ECO:0000256" key="4">
    <source>
        <dbReference type="ARBA" id="ARBA00022723"/>
    </source>
</evidence>
<reference evidence="10" key="2">
    <citation type="submission" date="2016-10" db="EMBL/GenBank/DDBJ databases">
        <authorList>
            <person name="Varghese N."/>
        </authorList>
    </citation>
    <scope>NUCLEOTIDE SEQUENCE [LARGE SCALE GENOMIC DNA]</scope>
    <source>
        <strain evidence="10">DSM 20639</strain>
    </source>
</reference>
<evidence type="ECO:0000256" key="3">
    <source>
        <dbReference type="ARBA" id="ARBA00022691"/>
    </source>
</evidence>
<dbReference type="EMBL" id="FNAU01000011">
    <property type="protein sequence ID" value="SDE50747.1"/>
    <property type="molecule type" value="Genomic_DNA"/>
</dbReference>
<reference evidence="9" key="1">
    <citation type="submission" date="2016-10" db="EMBL/GenBank/DDBJ databases">
        <authorList>
            <person name="de Groot N.N."/>
        </authorList>
    </citation>
    <scope>NUCLEOTIDE SEQUENCE [LARGE SCALE GENOMIC DNA]</scope>
    <source>
        <strain evidence="9">DSM 20639</strain>
    </source>
</reference>
<keyword evidence="2" id="KW-0004">4Fe-4S</keyword>
<name>A0A1G7DGW0_9ACTO</name>
<feature type="region of interest" description="Disordered" evidence="7">
    <location>
        <begin position="72"/>
        <end position="93"/>
    </location>
</feature>
<dbReference type="PANTHER" id="PTHR30352:SF2">
    <property type="entry name" value="ANAEROBIC RIBONUCLEOSIDE-TRIPHOSPHATE REDUCTASE-ACTIVATING PROTEIN"/>
    <property type="match status" value="1"/>
</dbReference>
<dbReference type="SFLD" id="SFLDS00029">
    <property type="entry name" value="Radical_SAM"/>
    <property type="match status" value="1"/>
</dbReference>
<dbReference type="InterPro" id="IPR012837">
    <property type="entry name" value="NrdG"/>
</dbReference>
<dbReference type="SFLD" id="SFLDF00299">
    <property type="entry name" value="anaerobic_ribonucleoside-triph"/>
    <property type="match status" value="1"/>
</dbReference>
<dbReference type="InterPro" id="IPR007197">
    <property type="entry name" value="rSAM"/>
</dbReference>